<proteinExistence type="predicted"/>
<dbReference type="OrthoDB" id="8113227at2759"/>
<gene>
    <name evidence="3" type="primary">LOC108666804</name>
</gene>
<protein>
    <submittedName>
        <fullName evidence="3">Uncharacterized protein LOC108666804</fullName>
    </submittedName>
</protein>
<dbReference type="KEGG" id="hazt:108666804"/>
<name>A0A979FX30_HYAAZ</name>
<dbReference type="GeneID" id="108666804"/>
<reference evidence="3" key="1">
    <citation type="submission" date="2025-08" db="UniProtKB">
        <authorList>
            <consortium name="RefSeq"/>
        </authorList>
    </citation>
    <scope>IDENTIFICATION</scope>
    <source>
        <tissue evidence="3">Whole organism</tissue>
    </source>
</reference>
<dbReference type="RefSeq" id="XP_047741097.1">
    <property type="nucleotide sequence ID" value="XM_047885141.1"/>
</dbReference>
<evidence type="ECO:0000256" key="1">
    <source>
        <dbReference type="SAM" id="MobiDB-lite"/>
    </source>
</evidence>
<sequence>MAFITKECSVVLHQLSNAAVMSGRCPEPSLTQVSPGAHKALEKVDRMPVLKVSAASIKEEPEFESEEVYIKDEPFLYGNESCSTAHLSPARAHSSYVPCKMEAQVEAHDAHPNSSQNISTLLSNQFGEGASAPASRDSDGDADVSGLSTSQQHIRIVCHQHGLVSAGASKLQQHTNLEHPASGPHRCCEYTSTSGSGLQQHNNSLHSMETSFKFPACKQSGTTSETMQKHIKSKSSIHPLSINSSLKRFCCSECDYACIQLKKTHLSSKCIGYACLNSICSLEAIRNCFSDPDTVPP</sequence>
<evidence type="ECO:0000313" key="3">
    <source>
        <dbReference type="RefSeq" id="XP_047741097.1"/>
    </source>
</evidence>
<dbReference type="AlphaFoldDB" id="A0A979FX30"/>
<evidence type="ECO:0000313" key="2">
    <source>
        <dbReference type="Proteomes" id="UP000694843"/>
    </source>
</evidence>
<keyword evidence="2" id="KW-1185">Reference proteome</keyword>
<accession>A0A979FX30</accession>
<dbReference type="Proteomes" id="UP000694843">
    <property type="component" value="Unplaced"/>
</dbReference>
<feature type="region of interest" description="Disordered" evidence="1">
    <location>
        <begin position="127"/>
        <end position="146"/>
    </location>
</feature>
<organism evidence="2 3">
    <name type="scientific">Hyalella azteca</name>
    <name type="common">Amphipod</name>
    <dbReference type="NCBI Taxonomy" id="294128"/>
    <lineage>
        <taxon>Eukaryota</taxon>
        <taxon>Metazoa</taxon>
        <taxon>Ecdysozoa</taxon>
        <taxon>Arthropoda</taxon>
        <taxon>Crustacea</taxon>
        <taxon>Multicrustacea</taxon>
        <taxon>Malacostraca</taxon>
        <taxon>Eumalacostraca</taxon>
        <taxon>Peracarida</taxon>
        <taxon>Amphipoda</taxon>
        <taxon>Senticaudata</taxon>
        <taxon>Talitrida</taxon>
        <taxon>Talitroidea</taxon>
        <taxon>Hyalellidae</taxon>
        <taxon>Hyalella</taxon>
    </lineage>
</organism>